<gene>
    <name evidence="11" type="ORF">SARC_13665</name>
</gene>
<evidence type="ECO:0000256" key="6">
    <source>
        <dbReference type="ARBA" id="ARBA00022741"/>
    </source>
</evidence>
<keyword evidence="4" id="KW-0963">Cytoplasm</keyword>
<evidence type="ECO:0000256" key="9">
    <source>
        <dbReference type="ARBA" id="ARBA00033696"/>
    </source>
</evidence>
<comment type="catalytic activity">
    <reaction evidence="9">
        <text>5-diphospho-1D-myo-inositol 1,2,3,4,6-pentakisphosphate + ATP + H(+) = 1,5-bis(diphospho)-1D-myo-inositol 2,3,4,6-tetrakisphosphate + ADP</text>
        <dbReference type="Rhea" id="RHEA:10276"/>
        <dbReference type="ChEBI" id="CHEBI:15378"/>
        <dbReference type="ChEBI" id="CHEBI:30616"/>
        <dbReference type="ChEBI" id="CHEBI:58628"/>
        <dbReference type="ChEBI" id="CHEBI:77983"/>
        <dbReference type="ChEBI" id="CHEBI:456216"/>
        <dbReference type="EC" id="2.7.4.24"/>
    </reaction>
    <physiologicalReaction direction="left-to-right" evidence="9">
        <dbReference type="Rhea" id="RHEA:10277"/>
    </physiologicalReaction>
</comment>
<comment type="subcellular location">
    <subcellularLocation>
        <location evidence="1">Cytoplasm</location>
    </subcellularLocation>
</comment>
<dbReference type="Pfam" id="PF00328">
    <property type="entry name" value="His_Phos_2"/>
    <property type="match status" value="1"/>
</dbReference>
<keyword evidence="12" id="KW-1185">Reference proteome</keyword>
<evidence type="ECO:0000313" key="12">
    <source>
        <dbReference type="Proteomes" id="UP000054560"/>
    </source>
</evidence>
<comment type="catalytic activity">
    <reaction evidence="10">
        <text>1D-myo-inositol hexakisphosphate + ATP = 1-diphospho-1D-myo-inositol 2,3,4,5,6-pentakisphosphate + ADP</text>
        <dbReference type="Rhea" id="RHEA:37459"/>
        <dbReference type="ChEBI" id="CHEBI:30616"/>
        <dbReference type="ChEBI" id="CHEBI:58130"/>
        <dbReference type="ChEBI" id="CHEBI:74946"/>
        <dbReference type="ChEBI" id="CHEBI:456216"/>
        <dbReference type="EC" id="2.7.4.24"/>
    </reaction>
    <physiologicalReaction direction="left-to-right" evidence="10">
        <dbReference type="Rhea" id="RHEA:37460"/>
    </physiologicalReaction>
</comment>
<reference evidence="11 12" key="1">
    <citation type="submission" date="2011-02" db="EMBL/GenBank/DDBJ databases">
        <title>The Genome Sequence of Sphaeroforma arctica JP610.</title>
        <authorList>
            <consortium name="The Broad Institute Genome Sequencing Platform"/>
            <person name="Russ C."/>
            <person name="Cuomo C."/>
            <person name="Young S.K."/>
            <person name="Zeng Q."/>
            <person name="Gargeya S."/>
            <person name="Alvarado L."/>
            <person name="Berlin A."/>
            <person name="Chapman S.B."/>
            <person name="Chen Z."/>
            <person name="Freedman E."/>
            <person name="Gellesch M."/>
            <person name="Goldberg J."/>
            <person name="Griggs A."/>
            <person name="Gujja S."/>
            <person name="Heilman E."/>
            <person name="Heiman D."/>
            <person name="Howarth C."/>
            <person name="Mehta T."/>
            <person name="Neiman D."/>
            <person name="Pearson M."/>
            <person name="Roberts A."/>
            <person name="Saif S."/>
            <person name="Shea T."/>
            <person name="Shenoy N."/>
            <person name="Sisk P."/>
            <person name="Stolte C."/>
            <person name="Sykes S."/>
            <person name="White J."/>
            <person name="Yandava C."/>
            <person name="Burger G."/>
            <person name="Gray M.W."/>
            <person name="Holland P.W.H."/>
            <person name="King N."/>
            <person name="Lang F.B.F."/>
            <person name="Roger A.J."/>
            <person name="Ruiz-Trillo I."/>
            <person name="Haas B."/>
            <person name="Nusbaum C."/>
            <person name="Birren B."/>
        </authorList>
    </citation>
    <scope>NUCLEOTIDE SEQUENCE [LARGE SCALE GENOMIC DNA]</scope>
    <source>
        <strain evidence="11 12">JP610</strain>
    </source>
</reference>
<dbReference type="EC" id="2.7.4.24" evidence="3"/>
<dbReference type="InterPro" id="IPR037446">
    <property type="entry name" value="His_Pase_VIP1"/>
</dbReference>
<keyword evidence="5" id="KW-0808">Transferase</keyword>
<dbReference type="PANTHER" id="PTHR12750">
    <property type="entry name" value="DIPHOSPHOINOSITOL PENTAKISPHOSPHATE KINASE"/>
    <property type="match status" value="1"/>
</dbReference>
<dbReference type="GO" id="GO:0033857">
    <property type="term" value="F:5-diphosphoinositol pentakisphosphate 1-kinase activity"/>
    <property type="evidence" value="ECO:0007669"/>
    <property type="project" value="TreeGrafter"/>
</dbReference>
<dbReference type="AlphaFoldDB" id="A0A0L0FAN3"/>
<keyword evidence="6" id="KW-0547">Nucleotide-binding</keyword>
<dbReference type="STRING" id="667725.A0A0L0FAN3"/>
<evidence type="ECO:0000256" key="1">
    <source>
        <dbReference type="ARBA" id="ARBA00004496"/>
    </source>
</evidence>
<dbReference type="GO" id="GO:0005737">
    <property type="term" value="C:cytoplasm"/>
    <property type="evidence" value="ECO:0007669"/>
    <property type="project" value="UniProtKB-SubCell"/>
</dbReference>
<organism evidence="11 12">
    <name type="scientific">Sphaeroforma arctica JP610</name>
    <dbReference type="NCBI Taxonomy" id="667725"/>
    <lineage>
        <taxon>Eukaryota</taxon>
        <taxon>Ichthyosporea</taxon>
        <taxon>Ichthyophonida</taxon>
        <taxon>Sphaeroforma</taxon>
    </lineage>
</organism>
<dbReference type="GeneID" id="25914169"/>
<feature type="non-terminal residue" evidence="11">
    <location>
        <position position="1"/>
    </location>
</feature>
<dbReference type="SUPFAM" id="SSF53254">
    <property type="entry name" value="Phosphoglycerate mutase-like"/>
    <property type="match status" value="1"/>
</dbReference>
<comment type="similarity">
    <text evidence="2">Belongs to the histidine acid phosphatase family. VIP1 subfamily.</text>
</comment>
<keyword evidence="8" id="KW-0067">ATP-binding</keyword>
<evidence type="ECO:0000256" key="4">
    <source>
        <dbReference type="ARBA" id="ARBA00022490"/>
    </source>
</evidence>
<sequence>GSVKEALLVLKWGGELTQLGREQARQLGETYRHTMYPGESHGLLRLHSTFRHDLKIYCSDE</sequence>
<dbReference type="eggNOG" id="KOG1057">
    <property type="taxonomic scope" value="Eukaryota"/>
</dbReference>
<keyword evidence="7" id="KW-0418">Kinase</keyword>
<dbReference type="InterPro" id="IPR000560">
    <property type="entry name" value="His_Pase_clade-2"/>
</dbReference>
<evidence type="ECO:0000313" key="11">
    <source>
        <dbReference type="EMBL" id="KNC73777.1"/>
    </source>
</evidence>
<evidence type="ECO:0000256" key="2">
    <source>
        <dbReference type="ARBA" id="ARBA00005609"/>
    </source>
</evidence>
<dbReference type="OrthoDB" id="1732157at2759"/>
<feature type="non-terminal residue" evidence="11">
    <location>
        <position position="61"/>
    </location>
</feature>
<dbReference type="Gene3D" id="3.40.50.1240">
    <property type="entry name" value="Phosphoglycerate mutase-like"/>
    <property type="match status" value="1"/>
</dbReference>
<dbReference type="EMBL" id="KQ245165">
    <property type="protein sequence ID" value="KNC73777.1"/>
    <property type="molecule type" value="Genomic_DNA"/>
</dbReference>
<dbReference type="GO" id="GO:0032958">
    <property type="term" value="P:inositol phosphate biosynthetic process"/>
    <property type="evidence" value="ECO:0007669"/>
    <property type="project" value="TreeGrafter"/>
</dbReference>
<proteinExistence type="inferred from homology"/>
<dbReference type="Proteomes" id="UP000054560">
    <property type="component" value="Unassembled WGS sequence"/>
</dbReference>
<evidence type="ECO:0000256" key="10">
    <source>
        <dbReference type="ARBA" id="ARBA00034629"/>
    </source>
</evidence>
<dbReference type="PANTHER" id="PTHR12750:SF9">
    <property type="entry name" value="INOSITOL HEXAKISPHOSPHATE AND DIPHOSPHOINOSITOL-PENTAKISPHOSPHATE KINASE"/>
    <property type="match status" value="1"/>
</dbReference>
<dbReference type="GO" id="GO:0006020">
    <property type="term" value="P:inositol metabolic process"/>
    <property type="evidence" value="ECO:0007669"/>
    <property type="project" value="TreeGrafter"/>
</dbReference>
<dbReference type="RefSeq" id="XP_014147679.1">
    <property type="nucleotide sequence ID" value="XM_014292204.1"/>
</dbReference>
<protein>
    <recommendedName>
        <fullName evidence="3">diphosphoinositol-pentakisphosphate 1-kinase</fullName>
        <ecNumber evidence="3">2.7.4.24</ecNumber>
    </recommendedName>
</protein>
<name>A0A0L0FAN3_9EUKA</name>
<accession>A0A0L0FAN3</accession>
<dbReference type="GO" id="GO:0000828">
    <property type="term" value="F:inositol hexakisphosphate kinase activity"/>
    <property type="evidence" value="ECO:0007669"/>
    <property type="project" value="TreeGrafter"/>
</dbReference>
<dbReference type="InterPro" id="IPR029033">
    <property type="entry name" value="His_PPase_superfam"/>
</dbReference>
<evidence type="ECO:0000256" key="7">
    <source>
        <dbReference type="ARBA" id="ARBA00022777"/>
    </source>
</evidence>
<evidence type="ECO:0000256" key="8">
    <source>
        <dbReference type="ARBA" id="ARBA00022840"/>
    </source>
</evidence>
<evidence type="ECO:0000256" key="5">
    <source>
        <dbReference type="ARBA" id="ARBA00022679"/>
    </source>
</evidence>
<evidence type="ECO:0000256" key="3">
    <source>
        <dbReference type="ARBA" id="ARBA00012893"/>
    </source>
</evidence>
<dbReference type="GO" id="GO:0005524">
    <property type="term" value="F:ATP binding"/>
    <property type="evidence" value="ECO:0007669"/>
    <property type="project" value="UniProtKB-KW"/>
</dbReference>